<protein>
    <submittedName>
        <fullName evidence="1">Str. FM013</fullName>
    </submittedName>
</protein>
<gene>
    <name evidence="1" type="ORF">PCAMFM013_S014g000256</name>
</gene>
<proteinExistence type="predicted"/>
<dbReference type="EMBL" id="HG793147">
    <property type="protein sequence ID" value="CRL25360.1"/>
    <property type="molecule type" value="Genomic_DNA"/>
</dbReference>
<dbReference type="AlphaFoldDB" id="A0A0G4PGK3"/>
<organism evidence="1 2">
    <name type="scientific">Penicillium camemberti (strain FM 013)</name>
    <dbReference type="NCBI Taxonomy" id="1429867"/>
    <lineage>
        <taxon>Eukaryota</taxon>
        <taxon>Fungi</taxon>
        <taxon>Dikarya</taxon>
        <taxon>Ascomycota</taxon>
        <taxon>Pezizomycotina</taxon>
        <taxon>Eurotiomycetes</taxon>
        <taxon>Eurotiomycetidae</taxon>
        <taxon>Eurotiales</taxon>
        <taxon>Aspergillaceae</taxon>
        <taxon>Penicillium</taxon>
    </lineage>
</organism>
<name>A0A0G4PGK3_PENC3</name>
<keyword evidence="2" id="KW-1185">Reference proteome</keyword>
<evidence type="ECO:0000313" key="2">
    <source>
        <dbReference type="Proteomes" id="UP000053732"/>
    </source>
</evidence>
<reference evidence="1 2" key="1">
    <citation type="journal article" date="2014" name="Nat. Commun.">
        <title>Multiple recent horizontal transfers of a large genomic region in cheese making fungi.</title>
        <authorList>
            <person name="Cheeseman K."/>
            <person name="Ropars J."/>
            <person name="Renault P."/>
            <person name="Dupont J."/>
            <person name="Gouzy J."/>
            <person name="Branca A."/>
            <person name="Abraham A.L."/>
            <person name="Ceppi M."/>
            <person name="Conseiller E."/>
            <person name="Debuchy R."/>
            <person name="Malagnac F."/>
            <person name="Goarin A."/>
            <person name="Silar P."/>
            <person name="Lacoste S."/>
            <person name="Sallet E."/>
            <person name="Bensimon A."/>
            <person name="Giraud T."/>
            <person name="Brygoo Y."/>
        </authorList>
    </citation>
    <scope>NUCLEOTIDE SEQUENCE [LARGE SCALE GENOMIC DNA]</scope>
    <source>
        <strain evidence="2">FM 013</strain>
    </source>
</reference>
<accession>A0A0G4PGK3</accession>
<sequence length="80" mass="9220">MYGLNLIVIFIGASRSDTCWLESQLCLVYAVAAVAVFQTQNRIQMMPGRAADIQCWCDVCFPYMYPYYMQICCMYSEVSM</sequence>
<evidence type="ECO:0000313" key="1">
    <source>
        <dbReference type="EMBL" id="CRL25360.1"/>
    </source>
</evidence>
<dbReference type="Proteomes" id="UP000053732">
    <property type="component" value="Unassembled WGS sequence"/>
</dbReference>